<reference evidence="1" key="2">
    <citation type="submission" date="2020-09" db="EMBL/GenBank/DDBJ databases">
        <title>Reference genome assembly for Australian Ascochyta lentis isolate Al4.</title>
        <authorList>
            <person name="Lee R.C."/>
            <person name="Farfan-Caceres L.M."/>
            <person name="Debler J.W."/>
            <person name="Williams A.H."/>
            <person name="Henares B.M."/>
        </authorList>
    </citation>
    <scope>NUCLEOTIDE SEQUENCE</scope>
    <source>
        <strain evidence="1">Al4</strain>
    </source>
</reference>
<name>A0A8H7MGM6_9PLEO</name>
<gene>
    <name evidence="1" type="ORF">EKO04_009750</name>
</gene>
<sequence>MNSTNTSNSGNSERSLEFDDLTAMVLKSLHRRYEAAKRKRAETRQHDEVQAALRRRVHRQDVVDEWKVGREARPWHKFWRDVRFFGRPERRRQYEAYKRSTFPVELYAFRERHGDDEE</sequence>
<dbReference type="AlphaFoldDB" id="A0A8H7MGM6"/>
<evidence type="ECO:0000313" key="2">
    <source>
        <dbReference type="Proteomes" id="UP000651452"/>
    </source>
</evidence>
<comment type="caution">
    <text evidence="1">The sequence shown here is derived from an EMBL/GenBank/DDBJ whole genome shotgun (WGS) entry which is preliminary data.</text>
</comment>
<dbReference type="Proteomes" id="UP000651452">
    <property type="component" value="Unassembled WGS sequence"/>
</dbReference>
<dbReference type="EMBL" id="RZGK01000018">
    <property type="protein sequence ID" value="KAF9692527.1"/>
    <property type="molecule type" value="Genomic_DNA"/>
</dbReference>
<protein>
    <submittedName>
        <fullName evidence="1">Uncharacterized protein</fullName>
    </submittedName>
</protein>
<keyword evidence="2" id="KW-1185">Reference proteome</keyword>
<organism evidence="1 2">
    <name type="scientific">Ascochyta lentis</name>
    <dbReference type="NCBI Taxonomy" id="205686"/>
    <lineage>
        <taxon>Eukaryota</taxon>
        <taxon>Fungi</taxon>
        <taxon>Dikarya</taxon>
        <taxon>Ascomycota</taxon>
        <taxon>Pezizomycotina</taxon>
        <taxon>Dothideomycetes</taxon>
        <taxon>Pleosporomycetidae</taxon>
        <taxon>Pleosporales</taxon>
        <taxon>Pleosporineae</taxon>
        <taxon>Didymellaceae</taxon>
        <taxon>Ascochyta</taxon>
    </lineage>
</organism>
<proteinExistence type="predicted"/>
<accession>A0A8H7MGM6</accession>
<reference evidence="1" key="1">
    <citation type="submission" date="2018-12" db="EMBL/GenBank/DDBJ databases">
        <authorList>
            <person name="Syme R.A."/>
            <person name="Farfan-Caceres L."/>
            <person name="Lichtenzveig J."/>
        </authorList>
    </citation>
    <scope>NUCLEOTIDE SEQUENCE</scope>
    <source>
        <strain evidence="1">Al4</strain>
    </source>
</reference>
<evidence type="ECO:0000313" key="1">
    <source>
        <dbReference type="EMBL" id="KAF9692527.1"/>
    </source>
</evidence>